<organism evidence="2">
    <name type="scientific">Laccaria bicolor (strain S238N-H82 / ATCC MYA-4686)</name>
    <name type="common">Bicoloured deceiver</name>
    <name type="synonym">Laccaria laccata var. bicolor</name>
    <dbReference type="NCBI Taxonomy" id="486041"/>
    <lineage>
        <taxon>Eukaryota</taxon>
        <taxon>Fungi</taxon>
        <taxon>Dikarya</taxon>
        <taxon>Basidiomycota</taxon>
        <taxon>Agaricomycotina</taxon>
        <taxon>Agaricomycetes</taxon>
        <taxon>Agaricomycetidae</taxon>
        <taxon>Agaricales</taxon>
        <taxon>Agaricineae</taxon>
        <taxon>Hydnangiaceae</taxon>
        <taxon>Laccaria</taxon>
    </lineage>
</organism>
<evidence type="ECO:0000313" key="1">
    <source>
        <dbReference type="EMBL" id="EDR04283.1"/>
    </source>
</evidence>
<dbReference type="InParanoid" id="B0DMG4"/>
<dbReference type="HOGENOM" id="CLU_906334_0_0_1"/>
<sequence>MYVACASYWCAPAGMNTRPTPHHTWSRRSEYNPIRQSHRIRVPVITYGRDGEVLSSVRPTTKTTSPVVVERVLGSIVEEVTEALTLELKTSFAEHWRGVGRYWNLAWTLESEVSPRPFTSIRSCNFSLPQRLPTADFDAQLTAQRNVLVVVSHPTSRTFTALGGEVAANDKQPLVVSFLANDVPGDSDGGRGANGGIGELGSVPRDTLEGDVWCLSSGGGLNGGGMCVLGILIGEDGRGFWAKRVWATTQSIHPCSLIIGPGTFQIKNAPSLETWLSSTSAISGEVKVMSWRISWPMHRMIDGELYT</sequence>
<keyword evidence="2" id="KW-1185">Reference proteome</keyword>
<proteinExistence type="predicted"/>
<dbReference type="Proteomes" id="UP000001194">
    <property type="component" value="Unassembled WGS sequence"/>
</dbReference>
<accession>B0DMG4</accession>
<reference evidence="1 2" key="1">
    <citation type="journal article" date="2008" name="Nature">
        <title>The genome of Laccaria bicolor provides insights into mycorrhizal symbiosis.</title>
        <authorList>
            <person name="Martin F."/>
            <person name="Aerts A."/>
            <person name="Ahren D."/>
            <person name="Brun A."/>
            <person name="Danchin E.G.J."/>
            <person name="Duchaussoy F."/>
            <person name="Gibon J."/>
            <person name="Kohler A."/>
            <person name="Lindquist E."/>
            <person name="Pereda V."/>
            <person name="Salamov A."/>
            <person name="Shapiro H.J."/>
            <person name="Wuyts J."/>
            <person name="Blaudez D."/>
            <person name="Buee M."/>
            <person name="Brokstein P."/>
            <person name="Canbaeck B."/>
            <person name="Cohen D."/>
            <person name="Courty P.E."/>
            <person name="Coutinho P.M."/>
            <person name="Delaruelle C."/>
            <person name="Detter J.C."/>
            <person name="Deveau A."/>
            <person name="DiFazio S."/>
            <person name="Duplessis S."/>
            <person name="Fraissinet-Tachet L."/>
            <person name="Lucic E."/>
            <person name="Frey-Klett P."/>
            <person name="Fourrey C."/>
            <person name="Feussner I."/>
            <person name="Gay G."/>
            <person name="Grimwood J."/>
            <person name="Hoegger P.J."/>
            <person name="Jain P."/>
            <person name="Kilaru S."/>
            <person name="Labbe J."/>
            <person name="Lin Y.C."/>
            <person name="Legue V."/>
            <person name="Le Tacon F."/>
            <person name="Marmeisse R."/>
            <person name="Melayah D."/>
            <person name="Montanini B."/>
            <person name="Muratet M."/>
            <person name="Nehls U."/>
            <person name="Niculita-Hirzel H."/>
            <person name="Oudot-Le Secq M.P."/>
            <person name="Peter M."/>
            <person name="Quesneville H."/>
            <person name="Rajashekar B."/>
            <person name="Reich M."/>
            <person name="Rouhier N."/>
            <person name="Schmutz J."/>
            <person name="Yin T."/>
            <person name="Chalot M."/>
            <person name="Henrissat B."/>
            <person name="Kuees U."/>
            <person name="Lucas S."/>
            <person name="Van de Peer Y."/>
            <person name="Podila G.K."/>
            <person name="Polle A."/>
            <person name="Pukkila P.J."/>
            <person name="Richardson P.M."/>
            <person name="Rouze P."/>
            <person name="Sanders I.R."/>
            <person name="Stajich J.E."/>
            <person name="Tunlid A."/>
            <person name="Tuskan G."/>
            <person name="Grigoriev I.V."/>
        </authorList>
    </citation>
    <scope>NUCLEOTIDE SEQUENCE [LARGE SCALE GENOMIC DNA]</scope>
    <source>
        <strain evidence="2">S238N-H82 / ATCC MYA-4686</strain>
    </source>
</reference>
<dbReference type="GeneID" id="6080685"/>
<dbReference type="RefSeq" id="XP_001885174.1">
    <property type="nucleotide sequence ID" value="XM_001885139.1"/>
</dbReference>
<protein>
    <submittedName>
        <fullName evidence="1">Predicted protein</fullName>
    </submittedName>
</protein>
<evidence type="ECO:0000313" key="2">
    <source>
        <dbReference type="Proteomes" id="UP000001194"/>
    </source>
</evidence>
<gene>
    <name evidence="1" type="ORF">LACBIDRAFT_330783</name>
</gene>
<name>B0DMG4_LACBS</name>
<dbReference type="AlphaFoldDB" id="B0DMG4"/>
<dbReference type="KEGG" id="lbc:LACBIDRAFT_330783"/>
<dbReference type="EMBL" id="DS547119">
    <property type="protein sequence ID" value="EDR04283.1"/>
    <property type="molecule type" value="Genomic_DNA"/>
</dbReference>